<dbReference type="Pfam" id="PF00931">
    <property type="entry name" value="NB-ARC"/>
    <property type="match status" value="2"/>
</dbReference>
<accession>A0A8S3WQ23</accession>
<dbReference type="EMBL" id="CAJQZP010000585">
    <property type="protein sequence ID" value="CAG4969861.1"/>
    <property type="molecule type" value="Genomic_DNA"/>
</dbReference>
<comment type="caution">
    <text evidence="2">The sequence shown here is derived from an EMBL/GenBank/DDBJ whole genome shotgun (WGS) entry which is preliminary data.</text>
</comment>
<dbReference type="Proteomes" id="UP000691718">
    <property type="component" value="Unassembled WGS sequence"/>
</dbReference>
<dbReference type="GO" id="GO:0005737">
    <property type="term" value="C:cytoplasm"/>
    <property type="evidence" value="ECO:0007669"/>
    <property type="project" value="UniProtKB-ARBA"/>
</dbReference>
<dbReference type="OrthoDB" id="1357022at2759"/>
<feature type="domain" description="NB-ARC" evidence="1">
    <location>
        <begin position="20"/>
        <end position="51"/>
    </location>
</feature>
<keyword evidence="3" id="KW-1185">Reference proteome</keyword>
<evidence type="ECO:0000313" key="3">
    <source>
        <dbReference type="Proteomes" id="UP000691718"/>
    </source>
</evidence>
<organism evidence="2 3">
    <name type="scientific">Parnassius apollo</name>
    <name type="common">Apollo butterfly</name>
    <name type="synonym">Papilio apollo</name>
    <dbReference type="NCBI Taxonomy" id="110799"/>
    <lineage>
        <taxon>Eukaryota</taxon>
        <taxon>Metazoa</taxon>
        <taxon>Ecdysozoa</taxon>
        <taxon>Arthropoda</taxon>
        <taxon>Hexapoda</taxon>
        <taxon>Insecta</taxon>
        <taxon>Pterygota</taxon>
        <taxon>Neoptera</taxon>
        <taxon>Endopterygota</taxon>
        <taxon>Lepidoptera</taxon>
        <taxon>Glossata</taxon>
        <taxon>Ditrysia</taxon>
        <taxon>Papilionoidea</taxon>
        <taxon>Papilionidae</taxon>
        <taxon>Parnassiinae</taxon>
        <taxon>Parnassini</taxon>
        <taxon>Parnassius</taxon>
        <taxon>Parnassius</taxon>
    </lineage>
</organism>
<dbReference type="AlphaFoldDB" id="A0A8S3WQ23"/>
<feature type="domain" description="NB-ARC" evidence="1">
    <location>
        <begin position="60"/>
        <end position="124"/>
    </location>
</feature>
<protein>
    <submittedName>
        <fullName evidence="2">(apollo) hypothetical protein</fullName>
    </submittedName>
</protein>
<dbReference type="GO" id="GO:0043531">
    <property type="term" value="F:ADP binding"/>
    <property type="evidence" value="ECO:0007669"/>
    <property type="project" value="InterPro"/>
</dbReference>
<gene>
    <name evidence="2" type="ORF">PAPOLLO_LOCUS8181</name>
</gene>
<reference evidence="2" key="1">
    <citation type="submission" date="2021-04" db="EMBL/GenBank/DDBJ databases">
        <authorList>
            <person name="Tunstrom K."/>
        </authorList>
    </citation>
    <scope>NUCLEOTIDE SEQUENCE</scope>
</reference>
<proteinExistence type="predicted"/>
<dbReference type="InterPro" id="IPR002182">
    <property type="entry name" value="NB-ARC"/>
</dbReference>
<sequence>MYKGNRPYSGFCYKEQEVAVKLKLLNRHKILALHGMPGCGKTTVAISVLRTNPDLVEKKEQEVAVKLKLLNRHKILALHGMPGCGKTTVAISVLRTNPDLITNNFNGVVFWLNFGNCKTEDDITAMQNK</sequence>
<dbReference type="PANTHER" id="PTHR22845">
    <property type="entry name" value="APOPTOTIC PROTEASE-ACTIVATING FACTOR 1"/>
    <property type="match status" value="1"/>
</dbReference>
<evidence type="ECO:0000259" key="1">
    <source>
        <dbReference type="Pfam" id="PF00931"/>
    </source>
</evidence>
<evidence type="ECO:0000313" key="2">
    <source>
        <dbReference type="EMBL" id="CAG4969861.1"/>
    </source>
</evidence>
<dbReference type="PANTHER" id="PTHR22845:SF5">
    <property type="entry name" value="APOPTOTIC PROTEASE-ACTIVATING FACTOR 1"/>
    <property type="match status" value="1"/>
</dbReference>
<name>A0A8S3WQ23_PARAO</name>